<reference evidence="2" key="1">
    <citation type="submission" date="2023-07" db="EMBL/GenBank/DDBJ databases">
        <title>Gilvimarinus algae sp. nov., isolated from the surface of Kelp.</title>
        <authorList>
            <person name="Sun Y.Y."/>
            <person name="Gong Y."/>
            <person name="Du Z.J."/>
        </authorList>
    </citation>
    <scope>NUCLEOTIDE SEQUENCE</scope>
    <source>
        <strain evidence="2">SDUM040014</strain>
    </source>
</reference>
<evidence type="ECO:0000313" key="2">
    <source>
        <dbReference type="EMBL" id="MDO3382277.1"/>
    </source>
</evidence>
<organism evidence="2 3">
    <name type="scientific">Gilvimarinus algae</name>
    <dbReference type="NCBI Taxonomy" id="3058037"/>
    <lineage>
        <taxon>Bacteria</taxon>
        <taxon>Pseudomonadati</taxon>
        <taxon>Pseudomonadota</taxon>
        <taxon>Gammaproteobacteria</taxon>
        <taxon>Cellvibrionales</taxon>
        <taxon>Cellvibrionaceae</taxon>
        <taxon>Gilvimarinus</taxon>
    </lineage>
</organism>
<dbReference type="Proteomes" id="UP001168380">
    <property type="component" value="Unassembled WGS sequence"/>
</dbReference>
<protein>
    <submittedName>
        <fullName evidence="2">Agmatine deiminase family protein</fullName>
    </submittedName>
</protein>
<sequence>MSQATLLPEWADQSAVLLTWPHAQTDWQPLLDDVTRVYQELAAAISGRAKLLIAAPETAHAGIEQALAAVAVTADRYKLFDVASDDTWARDHGPLTVRGTTGLKLLDFTFNGWGNKFSSAQDNQITSTLAAAGAFAVPVESCPLVLEGGAVEIDEEGTLLTTASCLLNKNRNPELSREAIEQELQQRLGVKKINWLDYGYLEGDDTDSHIDTLARLTPGQGLVYVGCDDPADDHYLEFQRMEQQLVGMTNADGQPYHRFRLPWPKAVFGGDGERLPATYANFLIVNGSVLVPVYRDDKDAEALSVIGSAFPGYEVIGIDCLALIEQHGSLHCITMQLPEGVISF</sequence>
<keyword evidence="1" id="KW-0378">Hydrolase</keyword>
<dbReference type="PANTHER" id="PTHR31377:SF0">
    <property type="entry name" value="AGMATINE DEIMINASE-RELATED"/>
    <property type="match status" value="1"/>
</dbReference>
<dbReference type="Pfam" id="PF04371">
    <property type="entry name" value="PAD_porph"/>
    <property type="match status" value="1"/>
</dbReference>
<dbReference type="EMBL" id="JAULRT010000052">
    <property type="protein sequence ID" value="MDO3382277.1"/>
    <property type="molecule type" value="Genomic_DNA"/>
</dbReference>
<dbReference type="SUPFAM" id="SSF55909">
    <property type="entry name" value="Pentein"/>
    <property type="match status" value="1"/>
</dbReference>
<dbReference type="PANTHER" id="PTHR31377">
    <property type="entry name" value="AGMATINE DEIMINASE-RELATED"/>
    <property type="match status" value="1"/>
</dbReference>
<keyword evidence="3" id="KW-1185">Reference proteome</keyword>
<proteinExistence type="predicted"/>
<evidence type="ECO:0000313" key="3">
    <source>
        <dbReference type="Proteomes" id="UP001168380"/>
    </source>
</evidence>
<dbReference type="InterPro" id="IPR007466">
    <property type="entry name" value="Peptidyl-Arg-deiminase_porph"/>
</dbReference>
<evidence type="ECO:0000256" key="1">
    <source>
        <dbReference type="ARBA" id="ARBA00022801"/>
    </source>
</evidence>
<comment type="caution">
    <text evidence="2">The sequence shown here is derived from an EMBL/GenBank/DDBJ whole genome shotgun (WGS) entry which is preliminary data.</text>
</comment>
<dbReference type="RefSeq" id="WP_302712439.1">
    <property type="nucleotide sequence ID" value="NZ_JAULRT010000052.1"/>
</dbReference>
<accession>A0ABT8TDU2</accession>
<dbReference type="Gene3D" id="3.75.10.10">
    <property type="entry name" value="L-arginine/glycine Amidinotransferase, Chain A"/>
    <property type="match status" value="1"/>
</dbReference>
<gene>
    <name evidence="2" type="ORF">QWI16_08815</name>
</gene>
<name>A0ABT8TDU2_9GAMM</name>